<dbReference type="EMBL" id="CAMKVN010000987">
    <property type="protein sequence ID" value="CAI2172831.1"/>
    <property type="molecule type" value="Genomic_DNA"/>
</dbReference>
<evidence type="ECO:0000256" key="2">
    <source>
        <dbReference type="ARBA" id="ARBA00023125"/>
    </source>
</evidence>
<dbReference type="GO" id="GO:0005634">
    <property type="term" value="C:nucleus"/>
    <property type="evidence" value="ECO:0007669"/>
    <property type="project" value="UniProtKB-SubCell"/>
</dbReference>
<gene>
    <name evidence="8" type="ORF">FWILDA_LOCUS5779</name>
</gene>
<evidence type="ECO:0000256" key="4">
    <source>
        <dbReference type="ARBA" id="ARBA00023242"/>
    </source>
</evidence>
<dbReference type="InterPro" id="IPR017970">
    <property type="entry name" value="Homeobox_CS"/>
</dbReference>
<keyword evidence="4 5" id="KW-0539">Nucleus</keyword>
<proteinExistence type="predicted"/>
<dbReference type="CDD" id="cd00086">
    <property type="entry name" value="homeodomain"/>
    <property type="match status" value="1"/>
</dbReference>
<evidence type="ECO:0000256" key="5">
    <source>
        <dbReference type="PROSITE-ProRule" id="PRU00108"/>
    </source>
</evidence>
<dbReference type="GO" id="GO:0030154">
    <property type="term" value="P:cell differentiation"/>
    <property type="evidence" value="ECO:0007669"/>
    <property type="project" value="TreeGrafter"/>
</dbReference>
<evidence type="ECO:0000313" key="8">
    <source>
        <dbReference type="EMBL" id="CAI2172831.1"/>
    </source>
</evidence>
<dbReference type="InterPro" id="IPR001356">
    <property type="entry name" value="HD"/>
</dbReference>
<dbReference type="PANTHER" id="PTHR24324:SF5">
    <property type="entry name" value="HEMATOPOIETICALLY-EXPRESSED HOMEOBOX PROTEIN HHEX"/>
    <property type="match status" value="1"/>
</dbReference>
<keyword evidence="2 5" id="KW-0238">DNA-binding</keyword>
<evidence type="ECO:0000256" key="6">
    <source>
        <dbReference type="RuleBase" id="RU000682"/>
    </source>
</evidence>
<dbReference type="SMART" id="SM00389">
    <property type="entry name" value="HOX"/>
    <property type="match status" value="1"/>
</dbReference>
<keyword evidence="3 5" id="KW-0371">Homeobox</keyword>
<dbReference type="Gene3D" id="1.10.10.60">
    <property type="entry name" value="Homeodomain-like"/>
    <property type="match status" value="1"/>
</dbReference>
<dbReference type="GO" id="GO:0000978">
    <property type="term" value="F:RNA polymerase II cis-regulatory region sequence-specific DNA binding"/>
    <property type="evidence" value="ECO:0007669"/>
    <property type="project" value="TreeGrafter"/>
</dbReference>
<dbReference type="PANTHER" id="PTHR24324">
    <property type="entry name" value="HOMEOBOX PROTEIN HHEX"/>
    <property type="match status" value="1"/>
</dbReference>
<dbReference type="InterPro" id="IPR009057">
    <property type="entry name" value="Homeodomain-like_sf"/>
</dbReference>
<protein>
    <submittedName>
        <fullName evidence="8">16067_t:CDS:1</fullName>
    </submittedName>
</protein>
<dbReference type="PROSITE" id="PS50071">
    <property type="entry name" value="HOMEOBOX_2"/>
    <property type="match status" value="1"/>
</dbReference>
<comment type="subcellular location">
    <subcellularLocation>
        <location evidence="1 5 6">Nucleus</location>
    </subcellularLocation>
</comment>
<feature type="domain" description="Homeobox" evidence="7">
    <location>
        <begin position="85"/>
        <end position="145"/>
    </location>
</feature>
<evidence type="ECO:0000256" key="3">
    <source>
        <dbReference type="ARBA" id="ARBA00023155"/>
    </source>
</evidence>
<organism evidence="8 9">
    <name type="scientific">Funneliformis geosporum</name>
    <dbReference type="NCBI Taxonomy" id="1117311"/>
    <lineage>
        <taxon>Eukaryota</taxon>
        <taxon>Fungi</taxon>
        <taxon>Fungi incertae sedis</taxon>
        <taxon>Mucoromycota</taxon>
        <taxon>Glomeromycotina</taxon>
        <taxon>Glomeromycetes</taxon>
        <taxon>Glomerales</taxon>
        <taxon>Glomeraceae</taxon>
        <taxon>Funneliformis</taxon>
    </lineage>
</organism>
<dbReference type="SUPFAM" id="SSF46689">
    <property type="entry name" value="Homeodomain-like"/>
    <property type="match status" value="1"/>
</dbReference>
<comment type="caution">
    <text evidence="8">The sequence shown here is derived from an EMBL/GenBank/DDBJ whole genome shotgun (WGS) entry which is preliminary data.</text>
</comment>
<dbReference type="Pfam" id="PF00046">
    <property type="entry name" value="Homeodomain"/>
    <property type="match status" value="1"/>
</dbReference>
<dbReference type="InterPro" id="IPR051000">
    <property type="entry name" value="Homeobox_DNA-bind_prot"/>
</dbReference>
<accession>A0A9W4WMN9</accession>
<evidence type="ECO:0000256" key="1">
    <source>
        <dbReference type="ARBA" id="ARBA00004123"/>
    </source>
</evidence>
<dbReference type="OrthoDB" id="6159439at2759"/>
<dbReference type="AlphaFoldDB" id="A0A9W4WMN9"/>
<dbReference type="GO" id="GO:0000981">
    <property type="term" value="F:DNA-binding transcription factor activity, RNA polymerase II-specific"/>
    <property type="evidence" value="ECO:0007669"/>
    <property type="project" value="InterPro"/>
</dbReference>
<evidence type="ECO:0000259" key="7">
    <source>
        <dbReference type="PROSITE" id="PS50071"/>
    </source>
</evidence>
<feature type="DNA-binding region" description="Homeobox" evidence="5">
    <location>
        <begin position="87"/>
        <end position="146"/>
    </location>
</feature>
<name>A0A9W4WMN9_9GLOM</name>
<dbReference type="Proteomes" id="UP001153678">
    <property type="component" value="Unassembled WGS sequence"/>
</dbReference>
<dbReference type="PROSITE" id="PS00027">
    <property type="entry name" value="HOMEOBOX_1"/>
    <property type="match status" value="1"/>
</dbReference>
<keyword evidence="9" id="KW-1185">Reference proteome</keyword>
<reference evidence="8" key="1">
    <citation type="submission" date="2022-08" db="EMBL/GenBank/DDBJ databases">
        <authorList>
            <person name="Kallberg Y."/>
            <person name="Tangrot J."/>
            <person name="Rosling A."/>
        </authorList>
    </citation>
    <scope>NUCLEOTIDE SEQUENCE</scope>
    <source>
        <strain evidence="8">Wild A</strain>
    </source>
</reference>
<evidence type="ECO:0000313" key="9">
    <source>
        <dbReference type="Proteomes" id="UP001153678"/>
    </source>
</evidence>
<sequence>MITSFSFNSNQHYDQASTDTEVMMNGIGNSNFTEESHHYNPLYQNHHEIVNQDIKEGLVLNETSSPELSPNTLTRHVYHHYLPPYRQVKRRRRLTEEETSVLNNVFENEQKPDAATRAQLAQQLNMSSRAIQVWFQNRRAKVKRDMLESKNAAKNKPKKLTLAVDYFPEKIKLSNPIGNSRTNLPRKSRITTNLVNHCTSPEEPKLDILNGNPINSYVIHFNSGNEVINQPESNINYWNSSYLKSLEIDDSYANGNSLTNVQNFEATPLLALPCFSNNFFHENNCADSYRYNLSSPGPLGIINSVQDYDGTSQRNLNIFGSNANQYVLSSSTTAIPAIGDLSISQNVRYLPLSITSKYPSTEFPFENLSSKQSSSLRFMATITIMNLSIMASETTFETKELMMIGESLFQR</sequence>